<organism evidence="14 15">
    <name type="scientific">Sphagnum jensenii</name>
    <dbReference type="NCBI Taxonomy" id="128206"/>
    <lineage>
        <taxon>Eukaryota</taxon>
        <taxon>Viridiplantae</taxon>
        <taxon>Streptophyta</taxon>
        <taxon>Embryophyta</taxon>
        <taxon>Bryophyta</taxon>
        <taxon>Sphagnophytina</taxon>
        <taxon>Sphagnopsida</taxon>
        <taxon>Sphagnales</taxon>
        <taxon>Sphagnaceae</taxon>
        <taxon>Sphagnum</taxon>
    </lineage>
</organism>
<dbReference type="SMART" id="SM00387">
    <property type="entry name" value="HATPase_c"/>
    <property type="match status" value="1"/>
</dbReference>
<evidence type="ECO:0000256" key="3">
    <source>
        <dbReference type="ARBA" id="ARBA00022543"/>
    </source>
</evidence>
<evidence type="ECO:0000256" key="6">
    <source>
        <dbReference type="ARBA" id="ARBA00022679"/>
    </source>
</evidence>
<dbReference type="CDD" id="cd00082">
    <property type="entry name" value="HisKA"/>
    <property type="match status" value="1"/>
</dbReference>
<reference evidence="14" key="1">
    <citation type="submission" date="2024-02" db="EMBL/GenBank/DDBJ databases">
        <authorList>
            <consortium name="ELIXIR-Norway"/>
            <consortium name="Elixir Norway"/>
        </authorList>
    </citation>
    <scope>NUCLEOTIDE SEQUENCE</scope>
</reference>
<evidence type="ECO:0000259" key="13">
    <source>
        <dbReference type="PROSITE" id="PS50113"/>
    </source>
</evidence>
<dbReference type="Gene3D" id="1.10.287.130">
    <property type="match status" value="1"/>
</dbReference>
<keyword evidence="7" id="KW-0418">Kinase</keyword>
<protein>
    <recommendedName>
        <fullName evidence="2">histidine kinase</fullName>
        <ecNumber evidence="2">2.7.13.3</ecNumber>
    </recommendedName>
</protein>
<proteinExistence type="predicted"/>
<feature type="coiled-coil region" evidence="10">
    <location>
        <begin position="141"/>
        <end position="168"/>
    </location>
</feature>
<dbReference type="SUPFAM" id="SSF55874">
    <property type="entry name" value="ATPase domain of HSP90 chaperone/DNA topoisomerase II/histidine kinase"/>
    <property type="match status" value="1"/>
</dbReference>
<feature type="domain" description="PAS" evidence="12">
    <location>
        <begin position="21"/>
        <end position="91"/>
    </location>
</feature>
<feature type="domain" description="PAC" evidence="13">
    <location>
        <begin position="94"/>
        <end position="146"/>
    </location>
</feature>
<dbReference type="NCBIfam" id="TIGR00229">
    <property type="entry name" value="sensory_box"/>
    <property type="match status" value="1"/>
</dbReference>
<dbReference type="PANTHER" id="PTHR43304:SF1">
    <property type="entry name" value="PAC DOMAIN-CONTAINING PROTEIN"/>
    <property type="match status" value="1"/>
</dbReference>
<evidence type="ECO:0000256" key="2">
    <source>
        <dbReference type="ARBA" id="ARBA00012438"/>
    </source>
</evidence>
<dbReference type="InterPro" id="IPR001610">
    <property type="entry name" value="PAC"/>
</dbReference>
<dbReference type="InterPro" id="IPR000700">
    <property type="entry name" value="PAS-assoc_C"/>
</dbReference>
<dbReference type="InterPro" id="IPR052162">
    <property type="entry name" value="Sensor_kinase/Photoreceptor"/>
</dbReference>
<name>A0ABP0V7K3_9BRYO</name>
<accession>A0ABP0V7K3</accession>
<keyword evidence="9" id="KW-0675">Receptor</keyword>
<dbReference type="PANTHER" id="PTHR43304">
    <property type="entry name" value="PHYTOCHROME-LIKE PROTEIN CPH1"/>
    <property type="match status" value="1"/>
</dbReference>
<dbReference type="SUPFAM" id="SSF55785">
    <property type="entry name" value="PYP-like sensor domain (PAS domain)"/>
    <property type="match status" value="1"/>
</dbReference>
<dbReference type="InterPro" id="IPR005467">
    <property type="entry name" value="His_kinase_dom"/>
</dbReference>
<dbReference type="PRINTS" id="PR00344">
    <property type="entry name" value="BCTRLSENSOR"/>
</dbReference>
<evidence type="ECO:0000259" key="11">
    <source>
        <dbReference type="PROSITE" id="PS50109"/>
    </source>
</evidence>
<evidence type="ECO:0000259" key="12">
    <source>
        <dbReference type="PROSITE" id="PS50112"/>
    </source>
</evidence>
<keyword evidence="10" id="KW-0175">Coiled coil</keyword>
<evidence type="ECO:0000256" key="7">
    <source>
        <dbReference type="ARBA" id="ARBA00022777"/>
    </source>
</evidence>
<feature type="domain" description="Histidine kinase" evidence="11">
    <location>
        <begin position="175"/>
        <end position="402"/>
    </location>
</feature>
<keyword evidence="3" id="KW-0600">Photoreceptor protein</keyword>
<dbReference type="PROSITE" id="PS50109">
    <property type="entry name" value="HIS_KIN"/>
    <property type="match status" value="1"/>
</dbReference>
<dbReference type="EMBL" id="CAXAQS010000068">
    <property type="protein sequence ID" value="CAK9249913.1"/>
    <property type="molecule type" value="Genomic_DNA"/>
</dbReference>
<dbReference type="InterPro" id="IPR003594">
    <property type="entry name" value="HATPase_dom"/>
</dbReference>
<dbReference type="PROSITE" id="PS50113">
    <property type="entry name" value="PAC"/>
    <property type="match status" value="2"/>
</dbReference>
<comment type="catalytic activity">
    <reaction evidence="1">
        <text>ATP + protein L-histidine = ADP + protein N-phospho-L-histidine.</text>
        <dbReference type="EC" id="2.7.13.3"/>
    </reaction>
</comment>
<dbReference type="Pfam" id="PF02518">
    <property type="entry name" value="HATPase_c"/>
    <property type="match status" value="1"/>
</dbReference>
<dbReference type="CDD" id="cd00130">
    <property type="entry name" value="PAS"/>
    <property type="match status" value="1"/>
</dbReference>
<dbReference type="SMART" id="SM00086">
    <property type="entry name" value="PAC"/>
    <property type="match status" value="1"/>
</dbReference>
<evidence type="ECO:0000256" key="1">
    <source>
        <dbReference type="ARBA" id="ARBA00000085"/>
    </source>
</evidence>
<evidence type="ECO:0000256" key="9">
    <source>
        <dbReference type="ARBA" id="ARBA00023170"/>
    </source>
</evidence>
<evidence type="ECO:0000256" key="8">
    <source>
        <dbReference type="ARBA" id="ARBA00022991"/>
    </source>
</evidence>
<dbReference type="InterPro" id="IPR035965">
    <property type="entry name" value="PAS-like_dom_sf"/>
</dbReference>
<evidence type="ECO:0000256" key="5">
    <source>
        <dbReference type="ARBA" id="ARBA00022606"/>
    </source>
</evidence>
<evidence type="ECO:0000313" key="15">
    <source>
        <dbReference type="Proteomes" id="UP001497444"/>
    </source>
</evidence>
<keyword evidence="4" id="KW-0597">Phosphoprotein</keyword>
<evidence type="ECO:0000256" key="4">
    <source>
        <dbReference type="ARBA" id="ARBA00022553"/>
    </source>
</evidence>
<keyword evidence="15" id="KW-1185">Reference proteome</keyword>
<dbReference type="InterPro" id="IPR004358">
    <property type="entry name" value="Sig_transdc_His_kin-like_C"/>
</dbReference>
<dbReference type="SUPFAM" id="SSF47384">
    <property type="entry name" value="Homodimeric domain of signal transducing histidine kinase"/>
    <property type="match status" value="1"/>
</dbReference>
<dbReference type="InterPro" id="IPR036097">
    <property type="entry name" value="HisK_dim/P_sf"/>
</dbReference>
<dbReference type="Pfam" id="PF08447">
    <property type="entry name" value="PAS_3"/>
    <property type="match status" value="1"/>
</dbReference>
<dbReference type="EC" id="2.7.13.3" evidence="2"/>
<keyword evidence="6" id="KW-0808">Transferase</keyword>
<dbReference type="PROSITE" id="PS50112">
    <property type="entry name" value="PAS"/>
    <property type="match status" value="1"/>
</dbReference>
<keyword evidence="5" id="KW-0716">Sensory transduction</keyword>
<gene>
    <name evidence="14" type="ORF">CSSPJE1EN1_LOCUS25291</name>
</gene>
<keyword evidence="8" id="KW-0157">Chromophore</keyword>
<dbReference type="Proteomes" id="UP001497444">
    <property type="component" value="Unassembled WGS sequence"/>
</dbReference>
<comment type="caution">
    <text evidence="14">The sequence shown here is derived from an EMBL/GenBank/DDBJ whole genome shotgun (WGS) entry which is preliminary data.</text>
</comment>
<evidence type="ECO:0000256" key="10">
    <source>
        <dbReference type="SAM" id="Coils"/>
    </source>
</evidence>
<dbReference type="InterPro" id="IPR013655">
    <property type="entry name" value="PAS_fold_3"/>
</dbReference>
<sequence length="403" mass="46571">MIGTLRDVTEEKYYREQLEAREQKFRLLADSMPQQIWTGDVDGNLNYFNQSVFNYGRLSQADIDRHGWIQVVHPDDRAENIRMWMEAVHTGRDFLFEHRFRRHDGEYRWHLSRAIAQRDASGAIQMWVGTSTDIHDQKTFTEELERQVRERTTELEQKNNELEKMNTELKSFAYISSHDLQEPLRKIQTFAHRLMDVENANLSEDGKHYLSRMQDAATRMRRLIDALLGYSHLSNTEQSLEKADIRHIAREIIEELKEAIEEKQAVIDISALSEAWVPSSQFHQLFLNLISNSLKFTVPGRTPSITIRSETVQAAALSDMKLPLKTDYCHITLADNGIGFEPQYSEKIFEVFQRLHPRGKYEGTGIGLAIVKKIVENSNGVITAHGELHKGATFDIYIPVAKA</sequence>
<dbReference type="SMART" id="SM00388">
    <property type="entry name" value="HisKA"/>
    <property type="match status" value="1"/>
</dbReference>
<dbReference type="InterPro" id="IPR000014">
    <property type="entry name" value="PAS"/>
</dbReference>
<dbReference type="Gene3D" id="3.30.450.20">
    <property type="entry name" value="PAS domain"/>
    <property type="match status" value="1"/>
</dbReference>
<dbReference type="Gene3D" id="3.30.565.10">
    <property type="entry name" value="Histidine kinase-like ATPase, C-terminal domain"/>
    <property type="match status" value="1"/>
</dbReference>
<feature type="domain" description="PAC" evidence="13">
    <location>
        <begin position="1"/>
        <end position="20"/>
    </location>
</feature>
<evidence type="ECO:0000313" key="14">
    <source>
        <dbReference type="EMBL" id="CAK9249913.1"/>
    </source>
</evidence>
<dbReference type="InterPro" id="IPR003661">
    <property type="entry name" value="HisK_dim/P_dom"/>
</dbReference>
<dbReference type="InterPro" id="IPR036890">
    <property type="entry name" value="HATPase_C_sf"/>
</dbReference>
<dbReference type="Pfam" id="PF00512">
    <property type="entry name" value="HisKA"/>
    <property type="match status" value="1"/>
</dbReference>
<dbReference type="SMART" id="SM00091">
    <property type="entry name" value="PAS"/>
    <property type="match status" value="1"/>
</dbReference>